<reference evidence="1" key="1">
    <citation type="submission" date="2020-03" db="EMBL/GenBank/DDBJ databases">
        <authorList>
            <person name="Weist P."/>
        </authorList>
    </citation>
    <scope>NUCLEOTIDE SEQUENCE</scope>
</reference>
<gene>
    <name evidence="1" type="ORF">PLEPLA_LOCUS27685</name>
</gene>
<dbReference type="Proteomes" id="UP001153269">
    <property type="component" value="Unassembled WGS sequence"/>
</dbReference>
<proteinExistence type="predicted"/>
<sequence length="67" mass="7591">MRDKNKNVSTYHLPLVLHQNSCQWSSPRSPPGPHRLHCSGEVWLTREGFLVPGRTAAFTCKESSEEV</sequence>
<evidence type="ECO:0000313" key="1">
    <source>
        <dbReference type="EMBL" id="CAB1439922.1"/>
    </source>
</evidence>
<name>A0A9N7UV34_PLEPL</name>
<organism evidence="1 2">
    <name type="scientific">Pleuronectes platessa</name>
    <name type="common">European plaice</name>
    <dbReference type="NCBI Taxonomy" id="8262"/>
    <lineage>
        <taxon>Eukaryota</taxon>
        <taxon>Metazoa</taxon>
        <taxon>Chordata</taxon>
        <taxon>Craniata</taxon>
        <taxon>Vertebrata</taxon>
        <taxon>Euteleostomi</taxon>
        <taxon>Actinopterygii</taxon>
        <taxon>Neopterygii</taxon>
        <taxon>Teleostei</taxon>
        <taxon>Neoteleostei</taxon>
        <taxon>Acanthomorphata</taxon>
        <taxon>Carangaria</taxon>
        <taxon>Pleuronectiformes</taxon>
        <taxon>Pleuronectoidei</taxon>
        <taxon>Pleuronectidae</taxon>
        <taxon>Pleuronectes</taxon>
    </lineage>
</organism>
<dbReference type="AlphaFoldDB" id="A0A9N7UV34"/>
<comment type="caution">
    <text evidence="1">The sequence shown here is derived from an EMBL/GenBank/DDBJ whole genome shotgun (WGS) entry which is preliminary data.</text>
</comment>
<keyword evidence="2" id="KW-1185">Reference proteome</keyword>
<protein>
    <submittedName>
        <fullName evidence="1">Uncharacterized protein</fullName>
    </submittedName>
</protein>
<evidence type="ECO:0000313" key="2">
    <source>
        <dbReference type="Proteomes" id="UP001153269"/>
    </source>
</evidence>
<dbReference type="EMBL" id="CADEAL010002358">
    <property type="protein sequence ID" value="CAB1439922.1"/>
    <property type="molecule type" value="Genomic_DNA"/>
</dbReference>
<accession>A0A9N7UV34</accession>